<name>A0ABU4VLX2_9ACTN</name>
<reference evidence="2 3" key="1">
    <citation type="submission" date="2023-11" db="EMBL/GenBank/DDBJ databases">
        <authorList>
            <person name="Xu M."/>
            <person name="Jiang T."/>
        </authorList>
    </citation>
    <scope>NUCLEOTIDE SEQUENCE [LARGE SCALE GENOMIC DNA]</scope>
    <source>
        <strain evidence="2 3">SD</strain>
    </source>
</reference>
<evidence type="ECO:0008006" key="4">
    <source>
        <dbReference type="Google" id="ProtNLM"/>
    </source>
</evidence>
<dbReference type="Proteomes" id="UP001277761">
    <property type="component" value="Unassembled WGS sequence"/>
</dbReference>
<dbReference type="RefSeq" id="WP_319954048.1">
    <property type="nucleotide sequence ID" value="NZ_JAXAVX010000004.1"/>
</dbReference>
<feature type="transmembrane region" description="Helical" evidence="1">
    <location>
        <begin position="197"/>
        <end position="214"/>
    </location>
</feature>
<keyword evidence="1" id="KW-1133">Transmembrane helix</keyword>
<evidence type="ECO:0000256" key="1">
    <source>
        <dbReference type="SAM" id="Phobius"/>
    </source>
</evidence>
<gene>
    <name evidence="2" type="ORF">SK069_09845</name>
</gene>
<evidence type="ECO:0000313" key="3">
    <source>
        <dbReference type="Proteomes" id="UP001277761"/>
    </source>
</evidence>
<keyword evidence="1" id="KW-0812">Transmembrane</keyword>
<accession>A0ABU4VLX2</accession>
<protein>
    <recommendedName>
        <fullName evidence="4">Integral membrane protein</fullName>
    </recommendedName>
</protein>
<evidence type="ECO:0000313" key="2">
    <source>
        <dbReference type="EMBL" id="MDX8151893.1"/>
    </source>
</evidence>
<comment type="caution">
    <text evidence="2">The sequence shown here is derived from an EMBL/GenBank/DDBJ whole genome shotgun (WGS) entry which is preliminary data.</text>
</comment>
<sequence>MARRSPRRLLLVLGTLLVLLALPLQHLHRTTQEDRVRAHATALLDEPAVRDALEREALSSATRQIARASGLPAEQVRQAIAPLATRVLRSSAFERAWRGAAVRAVRRTLDADDRTIRFTVGDVVTAIEEDGGRLPPVLEPYRADADRLTVVTYERSASAARWSGRAADVAALGWPMLLAGLGLLGLAVVLAPGARSLALAGLGALVAGGVVLVAERLGRAAVEGAAEGTGDQEVARVVWDELVGGLCPVAAAVAGAGLAVLVLSRLGRRRPVSAGRSSARR</sequence>
<keyword evidence="3" id="KW-1185">Reference proteome</keyword>
<organism evidence="2 3">
    <name type="scientific">Patulibacter brassicae</name>
    <dbReference type="NCBI Taxonomy" id="1705717"/>
    <lineage>
        <taxon>Bacteria</taxon>
        <taxon>Bacillati</taxon>
        <taxon>Actinomycetota</taxon>
        <taxon>Thermoleophilia</taxon>
        <taxon>Solirubrobacterales</taxon>
        <taxon>Patulibacteraceae</taxon>
        <taxon>Patulibacter</taxon>
    </lineage>
</organism>
<proteinExistence type="predicted"/>
<keyword evidence="1" id="KW-0472">Membrane</keyword>
<feature type="transmembrane region" description="Helical" evidence="1">
    <location>
        <begin position="171"/>
        <end position="190"/>
    </location>
</feature>
<feature type="transmembrane region" description="Helical" evidence="1">
    <location>
        <begin position="242"/>
        <end position="263"/>
    </location>
</feature>
<dbReference type="EMBL" id="JAXAVX010000004">
    <property type="protein sequence ID" value="MDX8151893.1"/>
    <property type="molecule type" value="Genomic_DNA"/>
</dbReference>